<evidence type="ECO:0000256" key="1">
    <source>
        <dbReference type="ARBA" id="ARBA00010718"/>
    </source>
</evidence>
<dbReference type="PANTHER" id="PTHR18952:SF84">
    <property type="entry name" value="CARBONIC ANHYDRASE 14"/>
    <property type="match status" value="1"/>
</dbReference>
<sequence>LNFHWGRSLNQMSWGKKYPTCNGARQSPVDIDEMFTQVRLQFQHLQLEGWDKPSSASTTIQNNGKTVTINVDGEFFVSGGGLSSRFRVASLNFHWGRCNATSAGSEHSLNGMKYPLEVKQPRSTGCAVVVKSALKALSGTVDAFVLRSLLPNITDKYYIYNGSLTSPPCSESVEWIVFKHAAAISESQSCLPWQKHKPLKSARSYKHRLFGSLWQTKQRQD</sequence>
<reference evidence="3" key="2">
    <citation type="submission" date="2025-09" db="UniProtKB">
        <authorList>
            <consortium name="Ensembl"/>
        </authorList>
    </citation>
    <scope>IDENTIFICATION</scope>
</reference>
<feature type="domain" description="Alpha-carbonic anhydrase" evidence="2">
    <location>
        <begin position="3"/>
        <end position="221"/>
    </location>
</feature>
<name>A0A3Q2ZD92_KRYMA</name>
<dbReference type="GO" id="GO:0004089">
    <property type="term" value="F:carbonate dehydratase activity"/>
    <property type="evidence" value="ECO:0007669"/>
    <property type="project" value="InterPro"/>
</dbReference>
<evidence type="ECO:0000259" key="2">
    <source>
        <dbReference type="PROSITE" id="PS51144"/>
    </source>
</evidence>
<protein>
    <recommendedName>
        <fullName evidence="2">Alpha-carbonic anhydrase domain-containing protein</fullName>
    </recommendedName>
</protein>
<dbReference type="PANTHER" id="PTHR18952">
    <property type="entry name" value="CARBONIC ANHYDRASE"/>
    <property type="match status" value="1"/>
</dbReference>
<dbReference type="Proteomes" id="UP000264800">
    <property type="component" value="Unplaced"/>
</dbReference>
<reference evidence="3" key="1">
    <citation type="submission" date="2025-08" db="UniProtKB">
        <authorList>
            <consortium name="Ensembl"/>
        </authorList>
    </citation>
    <scope>IDENTIFICATION</scope>
</reference>
<keyword evidence="4" id="KW-1185">Reference proteome</keyword>
<dbReference type="STRING" id="37003.ENSKMAP00000000575"/>
<comment type="similarity">
    <text evidence="1">Belongs to the alpha-carbonic anhydrase family.</text>
</comment>
<dbReference type="GeneTree" id="ENSGT00940000155529"/>
<accession>A0A3Q2ZD92</accession>
<dbReference type="PROSITE" id="PS51144">
    <property type="entry name" value="ALPHA_CA_2"/>
    <property type="match status" value="1"/>
</dbReference>
<dbReference type="InterPro" id="IPR036398">
    <property type="entry name" value="CA_dom_sf"/>
</dbReference>
<dbReference type="InterPro" id="IPR023561">
    <property type="entry name" value="Carbonic_anhydrase_a-class"/>
</dbReference>
<dbReference type="Ensembl" id="ENSKMAT00000000604.1">
    <property type="protein sequence ID" value="ENSKMAP00000000575.1"/>
    <property type="gene ID" value="ENSKMAG00000000442.1"/>
</dbReference>
<dbReference type="GO" id="GO:0008270">
    <property type="term" value="F:zinc ion binding"/>
    <property type="evidence" value="ECO:0007669"/>
    <property type="project" value="InterPro"/>
</dbReference>
<dbReference type="SUPFAM" id="SSF51069">
    <property type="entry name" value="Carbonic anhydrase"/>
    <property type="match status" value="1"/>
</dbReference>
<dbReference type="Pfam" id="PF00194">
    <property type="entry name" value="Carb_anhydrase"/>
    <property type="match status" value="2"/>
</dbReference>
<evidence type="ECO:0000313" key="3">
    <source>
        <dbReference type="Ensembl" id="ENSKMAP00000000575.1"/>
    </source>
</evidence>
<proteinExistence type="inferred from homology"/>
<organism evidence="3 4">
    <name type="scientific">Kryptolebias marmoratus</name>
    <name type="common">Mangrove killifish</name>
    <name type="synonym">Rivulus marmoratus</name>
    <dbReference type="NCBI Taxonomy" id="37003"/>
    <lineage>
        <taxon>Eukaryota</taxon>
        <taxon>Metazoa</taxon>
        <taxon>Chordata</taxon>
        <taxon>Craniata</taxon>
        <taxon>Vertebrata</taxon>
        <taxon>Euteleostomi</taxon>
        <taxon>Actinopterygii</taxon>
        <taxon>Neopterygii</taxon>
        <taxon>Teleostei</taxon>
        <taxon>Neoteleostei</taxon>
        <taxon>Acanthomorphata</taxon>
        <taxon>Ovalentaria</taxon>
        <taxon>Atherinomorphae</taxon>
        <taxon>Cyprinodontiformes</taxon>
        <taxon>Rivulidae</taxon>
        <taxon>Kryptolebias</taxon>
    </lineage>
</organism>
<dbReference type="Gene3D" id="3.10.200.10">
    <property type="entry name" value="Alpha carbonic anhydrase"/>
    <property type="match status" value="2"/>
</dbReference>
<dbReference type="InterPro" id="IPR001148">
    <property type="entry name" value="CA_dom"/>
</dbReference>
<dbReference type="AlphaFoldDB" id="A0A3Q2ZD92"/>
<dbReference type="GO" id="GO:0005886">
    <property type="term" value="C:plasma membrane"/>
    <property type="evidence" value="ECO:0007669"/>
    <property type="project" value="TreeGrafter"/>
</dbReference>
<dbReference type="SMART" id="SM01057">
    <property type="entry name" value="Carb_anhydrase"/>
    <property type="match status" value="1"/>
</dbReference>
<evidence type="ECO:0000313" key="4">
    <source>
        <dbReference type="Proteomes" id="UP000264800"/>
    </source>
</evidence>